<dbReference type="GO" id="GO:0051301">
    <property type="term" value="P:cell division"/>
    <property type="evidence" value="ECO:0007669"/>
    <property type="project" value="InterPro"/>
</dbReference>
<keyword evidence="1" id="KW-0436">Ligase</keyword>
<evidence type="ECO:0000256" key="1">
    <source>
        <dbReference type="ARBA" id="ARBA00022598"/>
    </source>
</evidence>
<protein>
    <recommendedName>
        <fullName evidence="5">Mur ligase central domain-containing protein</fullName>
    </recommendedName>
</protein>
<accession>X0XR32</accession>
<dbReference type="InterPro" id="IPR005762">
    <property type="entry name" value="MurD"/>
</dbReference>
<comment type="caution">
    <text evidence="4">The sequence shown here is derived from an EMBL/GenBank/DDBJ whole genome shotgun (WGS) entry which is preliminary data.</text>
</comment>
<evidence type="ECO:0000256" key="3">
    <source>
        <dbReference type="ARBA" id="ARBA00022840"/>
    </source>
</evidence>
<dbReference type="Gene3D" id="3.40.50.720">
    <property type="entry name" value="NAD(P)-binding Rossmann-like Domain"/>
    <property type="match status" value="1"/>
</dbReference>
<dbReference type="EMBL" id="BARS01044709">
    <property type="protein sequence ID" value="GAG39103.1"/>
    <property type="molecule type" value="Genomic_DNA"/>
</dbReference>
<name>X0XR32_9ZZZZ</name>
<dbReference type="GO" id="GO:0005737">
    <property type="term" value="C:cytoplasm"/>
    <property type="evidence" value="ECO:0007669"/>
    <property type="project" value="InterPro"/>
</dbReference>
<dbReference type="Pfam" id="PF21799">
    <property type="entry name" value="MurD-like_N"/>
    <property type="match status" value="1"/>
</dbReference>
<dbReference type="SUPFAM" id="SSF51984">
    <property type="entry name" value="MurCD N-terminal domain"/>
    <property type="match status" value="1"/>
</dbReference>
<dbReference type="PANTHER" id="PTHR43692:SF1">
    <property type="entry name" value="UDP-N-ACETYLMURAMOYLALANINE--D-GLUTAMATE LIGASE"/>
    <property type="match status" value="1"/>
</dbReference>
<feature type="non-terminal residue" evidence="4">
    <location>
        <position position="133"/>
    </location>
</feature>
<dbReference type="AlphaFoldDB" id="X0XR32"/>
<sequence length="133" mass="14726">MKSDSGMNKQFFLGKKALIMGLGRFGGGIDTAKFLHTIGAKIVITDLASEENLSESLEQLKQYHDIGYHLGSHREEDFENSDIIVVNPAVPNDNKFLDIARKHNRFITSQINIFFELCPAKIIGITGSNGKST</sequence>
<keyword evidence="3" id="KW-0067">ATP-binding</keyword>
<evidence type="ECO:0000256" key="2">
    <source>
        <dbReference type="ARBA" id="ARBA00022741"/>
    </source>
</evidence>
<evidence type="ECO:0008006" key="5">
    <source>
        <dbReference type="Google" id="ProtNLM"/>
    </source>
</evidence>
<keyword evidence="2" id="KW-0547">Nucleotide-binding</keyword>
<dbReference type="GO" id="GO:0008764">
    <property type="term" value="F:UDP-N-acetylmuramoylalanine-D-glutamate ligase activity"/>
    <property type="evidence" value="ECO:0007669"/>
    <property type="project" value="InterPro"/>
</dbReference>
<reference evidence="4" key="1">
    <citation type="journal article" date="2014" name="Front. Microbiol.">
        <title>High frequency of phylogenetically diverse reductive dehalogenase-homologous genes in deep subseafloor sedimentary metagenomes.</title>
        <authorList>
            <person name="Kawai M."/>
            <person name="Futagami T."/>
            <person name="Toyoda A."/>
            <person name="Takaki Y."/>
            <person name="Nishi S."/>
            <person name="Hori S."/>
            <person name="Arai W."/>
            <person name="Tsubouchi T."/>
            <person name="Morono Y."/>
            <person name="Uchiyama I."/>
            <person name="Ito T."/>
            <person name="Fujiyama A."/>
            <person name="Inagaki F."/>
            <person name="Takami H."/>
        </authorList>
    </citation>
    <scope>NUCLEOTIDE SEQUENCE</scope>
    <source>
        <strain evidence="4">Expedition CK06-06</strain>
    </source>
</reference>
<organism evidence="4">
    <name type="scientific">marine sediment metagenome</name>
    <dbReference type="NCBI Taxonomy" id="412755"/>
    <lineage>
        <taxon>unclassified sequences</taxon>
        <taxon>metagenomes</taxon>
        <taxon>ecological metagenomes</taxon>
    </lineage>
</organism>
<evidence type="ECO:0000313" key="4">
    <source>
        <dbReference type="EMBL" id="GAG39103.1"/>
    </source>
</evidence>
<dbReference type="PANTHER" id="PTHR43692">
    <property type="entry name" value="UDP-N-ACETYLMURAMOYLALANINE--D-GLUTAMATE LIGASE"/>
    <property type="match status" value="1"/>
</dbReference>
<gene>
    <name evidence="4" type="ORF">S01H1_67499</name>
</gene>
<proteinExistence type="predicted"/>
<dbReference type="GO" id="GO:0005524">
    <property type="term" value="F:ATP binding"/>
    <property type="evidence" value="ECO:0007669"/>
    <property type="project" value="UniProtKB-KW"/>
</dbReference>
<dbReference type="GO" id="GO:0008360">
    <property type="term" value="P:regulation of cell shape"/>
    <property type="evidence" value="ECO:0007669"/>
    <property type="project" value="InterPro"/>
</dbReference>